<organism evidence="3 4">
    <name type="scientific">Eruca vesicaria subsp. sativa</name>
    <name type="common">Garden rocket</name>
    <name type="synonym">Eruca sativa</name>
    <dbReference type="NCBI Taxonomy" id="29727"/>
    <lineage>
        <taxon>Eukaryota</taxon>
        <taxon>Viridiplantae</taxon>
        <taxon>Streptophyta</taxon>
        <taxon>Embryophyta</taxon>
        <taxon>Tracheophyta</taxon>
        <taxon>Spermatophyta</taxon>
        <taxon>Magnoliopsida</taxon>
        <taxon>eudicotyledons</taxon>
        <taxon>Gunneridae</taxon>
        <taxon>Pentapetalae</taxon>
        <taxon>rosids</taxon>
        <taxon>malvids</taxon>
        <taxon>Brassicales</taxon>
        <taxon>Brassicaceae</taxon>
        <taxon>Brassiceae</taxon>
        <taxon>Eruca</taxon>
    </lineage>
</organism>
<reference evidence="3 4" key="1">
    <citation type="submission" date="2022-03" db="EMBL/GenBank/DDBJ databases">
        <authorList>
            <person name="Macdonald S."/>
            <person name="Ahmed S."/>
            <person name="Newling K."/>
        </authorList>
    </citation>
    <scope>NUCLEOTIDE SEQUENCE [LARGE SCALE GENOMIC DNA]</scope>
</reference>
<keyword evidence="4" id="KW-1185">Reference proteome</keyword>
<evidence type="ECO:0000259" key="2">
    <source>
        <dbReference type="Pfam" id="PF18253"/>
    </source>
</evidence>
<feature type="domain" description="Hsp70-interacting protein N-terminal" evidence="2">
    <location>
        <begin position="31"/>
        <end position="55"/>
    </location>
</feature>
<evidence type="ECO:0000256" key="1">
    <source>
        <dbReference type="SAM" id="MobiDB-lite"/>
    </source>
</evidence>
<dbReference type="Gene3D" id="6.10.250.3420">
    <property type="match status" value="1"/>
</dbReference>
<proteinExistence type="predicted"/>
<dbReference type="Pfam" id="PF18253">
    <property type="entry name" value="HipN"/>
    <property type="match status" value="1"/>
</dbReference>
<dbReference type="AlphaFoldDB" id="A0ABC8M3E3"/>
<feature type="region of interest" description="Disordered" evidence="1">
    <location>
        <begin position="1"/>
        <end position="27"/>
    </location>
</feature>
<name>A0ABC8M3E3_ERUVS</name>
<comment type="caution">
    <text evidence="3">The sequence shown here is derived from an EMBL/GenBank/DDBJ whole genome shotgun (WGS) entry which is preliminary data.</text>
</comment>
<accession>A0ABC8M3E3</accession>
<dbReference type="EMBL" id="CAKOAT010885153">
    <property type="protein sequence ID" value="CAH8390264.1"/>
    <property type="molecule type" value="Genomic_DNA"/>
</dbReference>
<feature type="compositionally biased region" description="Basic and acidic residues" evidence="1">
    <location>
        <begin position="1"/>
        <end position="16"/>
    </location>
</feature>
<evidence type="ECO:0000313" key="4">
    <source>
        <dbReference type="Proteomes" id="UP001642260"/>
    </source>
</evidence>
<evidence type="ECO:0000313" key="3">
    <source>
        <dbReference type="EMBL" id="CAH8390264.1"/>
    </source>
</evidence>
<dbReference type="InterPro" id="IPR034649">
    <property type="entry name" value="Hip_N"/>
</dbReference>
<dbReference type="Proteomes" id="UP001642260">
    <property type="component" value="Unassembled WGS sequence"/>
</dbReference>
<gene>
    <name evidence="3" type="ORF">ERUC_LOCUS42747</name>
</gene>
<sequence>MKDSRTNSDEKFKENVGDGADGEEDDGVTVKVFTDQCKSDPSLLSTPSLYFFREYRKRKGESDDERKEKWWCGKMMKRKREVVA</sequence>
<protein>
    <recommendedName>
        <fullName evidence="2">Hsp70-interacting protein N-terminal domain-containing protein</fullName>
    </recommendedName>
</protein>